<dbReference type="Ensembl" id="ENSOSIT00000024721.1">
    <property type="protein sequence ID" value="ENSOSIP00000023414.1"/>
    <property type="gene ID" value="ENSOSIG00000012301.1"/>
</dbReference>
<keyword evidence="4" id="KW-1133">Transmembrane helix</keyword>
<dbReference type="Gene3D" id="4.10.900.10">
    <property type="entry name" value="TCF3-CBD (Catenin binding domain)"/>
    <property type="match status" value="1"/>
</dbReference>
<keyword evidence="5" id="KW-0325">Glycoprotein</keyword>
<dbReference type="InterPro" id="IPR027397">
    <property type="entry name" value="Catenin-bd_sf"/>
</dbReference>
<reference evidence="7" key="1">
    <citation type="submission" date="2025-08" db="UniProtKB">
        <authorList>
            <consortium name="Ensembl"/>
        </authorList>
    </citation>
    <scope>IDENTIFICATION</scope>
</reference>
<protein>
    <recommendedName>
        <fullName evidence="6">Cadherin Y-type LIR-motif domain-containing protein</fullName>
    </recommendedName>
</protein>
<organism evidence="7 8">
    <name type="scientific">Oryzias sinensis</name>
    <name type="common">Chinese medaka</name>
    <dbReference type="NCBI Taxonomy" id="183150"/>
    <lineage>
        <taxon>Eukaryota</taxon>
        <taxon>Metazoa</taxon>
        <taxon>Chordata</taxon>
        <taxon>Craniata</taxon>
        <taxon>Vertebrata</taxon>
        <taxon>Euteleostomi</taxon>
        <taxon>Actinopterygii</taxon>
        <taxon>Neopterygii</taxon>
        <taxon>Teleostei</taxon>
        <taxon>Neoteleostei</taxon>
        <taxon>Acanthomorphata</taxon>
        <taxon>Ovalentaria</taxon>
        <taxon>Atherinomorphae</taxon>
        <taxon>Beloniformes</taxon>
        <taxon>Adrianichthyidae</taxon>
        <taxon>Oryziinae</taxon>
        <taxon>Oryzias</taxon>
    </lineage>
</organism>
<dbReference type="InterPro" id="IPR009122">
    <property type="entry name" value="Desmosomal_cadherin"/>
</dbReference>
<dbReference type="GO" id="GO:0007156">
    <property type="term" value="P:homophilic cell adhesion via plasma membrane adhesion molecules"/>
    <property type="evidence" value="ECO:0007669"/>
    <property type="project" value="InterPro"/>
</dbReference>
<evidence type="ECO:0000256" key="4">
    <source>
        <dbReference type="ARBA" id="ARBA00022989"/>
    </source>
</evidence>
<keyword evidence="8" id="KW-1185">Reference proteome</keyword>
<evidence type="ECO:0000313" key="7">
    <source>
        <dbReference type="Ensembl" id="ENSOSIP00000023414.1"/>
    </source>
</evidence>
<dbReference type="InterPro" id="IPR000233">
    <property type="entry name" value="Cadherin_Y-type_LIR"/>
</dbReference>
<dbReference type="PRINTS" id="PR01818">
    <property type="entry name" value="DESMOCADHERN"/>
</dbReference>
<dbReference type="AlphaFoldDB" id="A0A8C7Y7Q6"/>
<comment type="subcellular location">
    <subcellularLocation>
        <location evidence="1">Cell membrane</location>
    </subcellularLocation>
</comment>
<evidence type="ECO:0000256" key="3">
    <source>
        <dbReference type="ARBA" id="ARBA00022692"/>
    </source>
</evidence>
<dbReference type="Proteomes" id="UP000694383">
    <property type="component" value="Unplaced"/>
</dbReference>
<evidence type="ECO:0000256" key="2">
    <source>
        <dbReference type="ARBA" id="ARBA00022475"/>
    </source>
</evidence>
<proteinExistence type="predicted"/>
<reference evidence="7" key="2">
    <citation type="submission" date="2025-09" db="UniProtKB">
        <authorList>
            <consortium name="Ensembl"/>
        </authorList>
    </citation>
    <scope>IDENTIFICATION</scope>
</reference>
<feature type="domain" description="Cadherin Y-type LIR-motif" evidence="6">
    <location>
        <begin position="45"/>
        <end position="93"/>
    </location>
</feature>
<evidence type="ECO:0000256" key="1">
    <source>
        <dbReference type="ARBA" id="ARBA00004236"/>
    </source>
</evidence>
<name>A0A8C7Y7Q6_9TELE</name>
<dbReference type="GO" id="GO:0002009">
    <property type="term" value="P:morphogenesis of an epithelium"/>
    <property type="evidence" value="ECO:0007669"/>
    <property type="project" value="UniProtKB-ARBA"/>
</dbReference>
<keyword evidence="2" id="KW-1003">Cell membrane</keyword>
<accession>A0A8C7Y7Q6</accession>
<keyword evidence="3" id="KW-0812">Transmembrane</keyword>
<dbReference type="GO" id="GO:0005509">
    <property type="term" value="F:calcium ion binding"/>
    <property type="evidence" value="ECO:0007669"/>
    <property type="project" value="InterPro"/>
</dbReference>
<dbReference type="Pfam" id="PF01049">
    <property type="entry name" value="CADH_Y-type_LIR"/>
    <property type="match status" value="1"/>
</dbReference>
<evidence type="ECO:0000313" key="8">
    <source>
        <dbReference type="Proteomes" id="UP000694383"/>
    </source>
</evidence>
<sequence>MSGNPAYTRPGGLDLSQLVVLLRSYFYNETFCWQVMSKNDTDVVKDTMMVYDFEGQGSDAGSMGSCKLMDQNEDLQFLDDLGMKFKTLAEICGVKTIMSETKAVSSPPPAPTLSTPKVSELNLVTTQRMTAPPSLPLTNIREERRMMGNLSGSQTMMVVEGPVSGSM</sequence>
<evidence type="ECO:0000259" key="6">
    <source>
        <dbReference type="Pfam" id="PF01049"/>
    </source>
</evidence>
<keyword evidence="4" id="KW-0472">Membrane</keyword>
<evidence type="ECO:0000256" key="5">
    <source>
        <dbReference type="ARBA" id="ARBA00023180"/>
    </source>
</evidence>
<dbReference type="GO" id="GO:0005886">
    <property type="term" value="C:plasma membrane"/>
    <property type="evidence" value="ECO:0007669"/>
    <property type="project" value="UniProtKB-SubCell"/>
</dbReference>